<evidence type="ECO:0000259" key="2">
    <source>
        <dbReference type="Pfam" id="PF10648"/>
    </source>
</evidence>
<sequence length="203" mass="22136">MKKTTIWLFAILLIAAVGTGFYVGYWQGGQEDRQVVAPADPPKTPAPAPTAPQQPPKTPAQPTTPPQPDPQPTTPPAPEQSDVITVSAFSDTGSLSLAERALHNDAFQLERLDWEAGRTLYISGKMRAFEAVGNYRVRDENKVLLEPEQVVRAAEGAPAWSPIRAAVPLKPAYKGKTLLIEFFIRSANDGSRTHMITVKVKPQ</sequence>
<feature type="domain" description="Bacterial spore germination immunoglobulin-like" evidence="2">
    <location>
        <begin position="118"/>
        <end position="191"/>
    </location>
</feature>
<protein>
    <recommendedName>
        <fullName evidence="2">Bacterial spore germination immunoglobulin-like domain-containing protein</fullName>
    </recommendedName>
</protein>
<dbReference type="Pfam" id="PF10648">
    <property type="entry name" value="Gmad2"/>
    <property type="match status" value="1"/>
</dbReference>
<organism evidence="3 4">
    <name type="scientific">Tumebacillus lacus</name>
    <dbReference type="NCBI Taxonomy" id="2995335"/>
    <lineage>
        <taxon>Bacteria</taxon>
        <taxon>Bacillati</taxon>
        <taxon>Bacillota</taxon>
        <taxon>Bacilli</taxon>
        <taxon>Bacillales</taxon>
        <taxon>Alicyclobacillaceae</taxon>
        <taxon>Tumebacillus</taxon>
    </lineage>
</organism>
<reference evidence="3 4" key="1">
    <citation type="submission" date="2022-11" db="EMBL/GenBank/DDBJ databases">
        <title>Study of microbial diversity in lake waters.</title>
        <authorList>
            <person name="Zhang J."/>
        </authorList>
    </citation>
    <scope>NUCLEOTIDE SEQUENCE [LARGE SCALE GENOMIC DNA]</scope>
    <source>
        <strain evidence="3 4">DT12</strain>
    </source>
</reference>
<proteinExistence type="predicted"/>
<feature type="region of interest" description="Disordered" evidence="1">
    <location>
        <begin position="35"/>
        <end position="80"/>
    </location>
</feature>
<dbReference type="InterPro" id="IPR018911">
    <property type="entry name" value="Gmad2_Ig-like_dom"/>
</dbReference>
<evidence type="ECO:0000313" key="3">
    <source>
        <dbReference type="EMBL" id="MCX7569996.1"/>
    </source>
</evidence>
<feature type="compositionally biased region" description="Pro residues" evidence="1">
    <location>
        <begin position="39"/>
        <end position="78"/>
    </location>
</feature>
<name>A0ABT3X0M7_9BACL</name>
<dbReference type="RefSeq" id="WP_267151244.1">
    <property type="nucleotide sequence ID" value="NZ_JAPMLT010000003.1"/>
</dbReference>
<evidence type="ECO:0000313" key="4">
    <source>
        <dbReference type="Proteomes" id="UP001208017"/>
    </source>
</evidence>
<gene>
    <name evidence="3" type="ORF">OS242_08460</name>
</gene>
<comment type="caution">
    <text evidence="3">The sequence shown here is derived from an EMBL/GenBank/DDBJ whole genome shotgun (WGS) entry which is preliminary data.</text>
</comment>
<evidence type="ECO:0000256" key="1">
    <source>
        <dbReference type="SAM" id="MobiDB-lite"/>
    </source>
</evidence>
<accession>A0ABT3X0M7</accession>
<dbReference type="EMBL" id="JAPMLT010000003">
    <property type="protein sequence ID" value="MCX7569996.1"/>
    <property type="molecule type" value="Genomic_DNA"/>
</dbReference>
<dbReference type="Proteomes" id="UP001208017">
    <property type="component" value="Unassembled WGS sequence"/>
</dbReference>
<keyword evidence="4" id="KW-1185">Reference proteome</keyword>